<protein>
    <submittedName>
        <fullName evidence="1">Uncharacterized protein</fullName>
    </submittedName>
</protein>
<evidence type="ECO:0000313" key="1">
    <source>
        <dbReference type="EMBL" id="PKY61775.1"/>
    </source>
</evidence>
<proteinExistence type="predicted"/>
<reference evidence="1 2" key="1">
    <citation type="submission" date="2015-10" db="EMBL/GenBank/DDBJ databases">
        <title>Genome analyses suggest a sexual origin of heterokaryosis in a supposedly ancient asexual fungus.</title>
        <authorList>
            <person name="Ropars J."/>
            <person name="Sedzielewska K."/>
            <person name="Noel J."/>
            <person name="Charron P."/>
            <person name="Farinelli L."/>
            <person name="Marton T."/>
            <person name="Kruger M."/>
            <person name="Pelin A."/>
            <person name="Brachmann A."/>
            <person name="Corradi N."/>
        </authorList>
    </citation>
    <scope>NUCLEOTIDE SEQUENCE [LARGE SCALE GENOMIC DNA]</scope>
    <source>
        <strain evidence="1 2">A4</strain>
    </source>
</reference>
<gene>
    <name evidence="1" type="ORF">RhiirA4_487226</name>
</gene>
<evidence type="ECO:0000313" key="2">
    <source>
        <dbReference type="Proteomes" id="UP000234323"/>
    </source>
</evidence>
<organism evidence="1 2">
    <name type="scientific">Rhizophagus irregularis</name>
    <dbReference type="NCBI Taxonomy" id="588596"/>
    <lineage>
        <taxon>Eukaryota</taxon>
        <taxon>Fungi</taxon>
        <taxon>Fungi incertae sedis</taxon>
        <taxon>Mucoromycota</taxon>
        <taxon>Glomeromycotina</taxon>
        <taxon>Glomeromycetes</taxon>
        <taxon>Glomerales</taxon>
        <taxon>Glomeraceae</taxon>
        <taxon>Rhizophagus</taxon>
    </lineage>
</organism>
<accession>A0A2I1HSA8</accession>
<keyword evidence="2" id="KW-1185">Reference proteome</keyword>
<comment type="caution">
    <text evidence="1">The sequence shown here is derived from an EMBL/GenBank/DDBJ whole genome shotgun (WGS) entry which is preliminary data.</text>
</comment>
<dbReference type="AlphaFoldDB" id="A0A2I1HSA8"/>
<dbReference type="Proteomes" id="UP000234323">
    <property type="component" value="Unassembled WGS sequence"/>
</dbReference>
<dbReference type="EMBL" id="LLXI01005853">
    <property type="protein sequence ID" value="PKY61775.1"/>
    <property type="molecule type" value="Genomic_DNA"/>
</dbReference>
<name>A0A2I1HSA8_9GLOM</name>
<sequence>MDRAYCDGYYVVNEGWQLVVFVYSNRHDNGHLILESAFLHNMKLLDDKWGLTLVNHKNKEQSTFSTAVGPVIAL</sequence>